<proteinExistence type="predicted"/>
<dbReference type="GO" id="GO:0012505">
    <property type="term" value="C:endomembrane system"/>
    <property type="evidence" value="ECO:0007669"/>
    <property type="project" value="UniProtKB-SubCell"/>
</dbReference>
<name>A0A6G1MDE7_ORBOL</name>
<dbReference type="Pfam" id="PF10332">
    <property type="entry name" value="DUF2418"/>
    <property type="match status" value="1"/>
</dbReference>
<evidence type="ECO:0000256" key="6">
    <source>
        <dbReference type="SAM" id="Phobius"/>
    </source>
</evidence>
<dbReference type="EMBL" id="WIPF01000026">
    <property type="protein sequence ID" value="KAF3225770.1"/>
    <property type="molecule type" value="Genomic_DNA"/>
</dbReference>
<keyword evidence="4 6" id="KW-0472">Membrane</keyword>
<evidence type="ECO:0000256" key="5">
    <source>
        <dbReference type="SAM" id="MobiDB-lite"/>
    </source>
</evidence>
<comment type="subcellular location">
    <subcellularLocation>
        <location evidence="1">Endomembrane system</location>
        <topology evidence="1">Multi-pass membrane protein</topology>
    </subcellularLocation>
</comment>
<keyword evidence="2 6" id="KW-0812">Transmembrane</keyword>
<dbReference type="EMBL" id="WIWS01000204">
    <property type="protein sequence ID" value="KAF3198602.1"/>
    <property type="molecule type" value="Genomic_DNA"/>
</dbReference>
<dbReference type="PANTHER" id="PTHR28293:SF1">
    <property type="entry name" value="NUCLEAR RIM PROTEIN 1"/>
    <property type="match status" value="1"/>
</dbReference>
<evidence type="ECO:0000256" key="2">
    <source>
        <dbReference type="ARBA" id="ARBA00022692"/>
    </source>
</evidence>
<evidence type="ECO:0000256" key="4">
    <source>
        <dbReference type="ARBA" id="ARBA00023136"/>
    </source>
</evidence>
<dbReference type="PANTHER" id="PTHR28293">
    <property type="entry name" value="NUCLEAR RIM PROTEIN 1"/>
    <property type="match status" value="1"/>
</dbReference>
<accession>A0A6G1MDE7</accession>
<feature type="transmembrane region" description="Helical" evidence="6">
    <location>
        <begin position="246"/>
        <end position="271"/>
    </location>
</feature>
<evidence type="ECO:0000256" key="3">
    <source>
        <dbReference type="ARBA" id="ARBA00022989"/>
    </source>
</evidence>
<evidence type="ECO:0000313" key="8">
    <source>
        <dbReference type="EMBL" id="KAF3198602.1"/>
    </source>
</evidence>
<feature type="region of interest" description="Disordered" evidence="5">
    <location>
        <begin position="303"/>
        <end position="390"/>
    </location>
</feature>
<dbReference type="GO" id="GO:0043007">
    <property type="term" value="P:maintenance of rDNA"/>
    <property type="evidence" value="ECO:0007669"/>
    <property type="project" value="TreeGrafter"/>
</dbReference>
<evidence type="ECO:0000313" key="9">
    <source>
        <dbReference type="EMBL" id="KAF3225770.1"/>
    </source>
</evidence>
<comment type="caution">
    <text evidence="7">The sequence shown here is derived from an EMBL/GenBank/DDBJ whole genome shotgun (WGS) entry which is preliminary data.</text>
</comment>
<sequence>MAIRGTAPENTRYHRMVRRQTFGERIASFLNPMDNWLAISLLFEEFDWDGFGESVALPVSIALNVALIVFRASSDTSGGWRRSSPLEDVLRDPSLPYTPRSTSWWGYLFNILAYGLFMFSVFNTVYTLNRTRPYRNFEHSVHGQAPTPSARRVRVYSPTNQYTPVRMFKSVFPDLGYNQNPPIRDSATEDEIWEIPKWDYTNFNLSLSAYFSPLHCVVIFCLLPYTPPKTGGLFGEAPSTTYSASWMAVIWHITLINVFISVYLHLFFTAFKTQSADDKYIHGQVLHEYSRKFVQPRVNPQMRDAGTSTENGGYVVSTPAEHKHGFKTRPHPAYEGYGPQETETEKKSREERERAGRRQTGGLFSQFMTSTPSKATTTNASTTTGTSTARRASGMGNVFAQEKRIPAWTPQRLNAAGVPVTESRQSFGLPGAGAPRAVNAGTSTNGRKSFAGGDLMTPARKVSGANPGLATGPRSVSKPGRNGNVWGGGVDYGVPSPMKRVSRRGL</sequence>
<feature type="region of interest" description="Disordered" evidence="5">
    <location>
        <begin position="426"/>
        <end position="506"/>
    </location>
</feature>
<evidence type="ECO:0000313" key="12">
    <source>
        <dbReference type="Proteomes" id="UP000483672"/>
    </source>
</evidence>
<reference evidence="10 11" key="1">
    <citation type="submission" date="2019-06" db="EMBL/GenBank/DDBJ databases">
        <authorList>
            <person name="Palmer J.M."/>
        </authorList>
    </citation>
    <scope>NUCLEOTIDE SEQUENCE [LARGE SCALE GENOMIC DNA]</scope>
    <source>
        <strain evidence="8 10">TWF106</strain>
        <strain evidence="9 12">TWF191</strain>
        <strain evidence="7 11">TWF788</strain>
    </source>
</reference>
<evidence type="ECO:0000313" key="10">
    <source>
        <dbReference type="Proteomes" id="UP000472727"/>
    </source>
</evidence>
<dbReference type="InterPro" id="IPR018819">
    <property type="entry name" value="Nur1/Mug154"/>
</dbReference>
<feature type="compositionally biased region" description="Low complexity" evidence="5">
    <location>
        <begin position="369"/>
        <end position="390"/>
    </location>
</feature>
<dbReference type="AlphaFoldDB" id="A0A6G1MDE7"/>
<dbReference type="Proteomes" id="UP000479691">
    <property type="component" value="Unassembled WGS sequence"/>
</dbReference>
<evidence type="ECO:0000313" key="11">
    <source>
        <dbReference type="Proteomes" id="UP000479691"/>
    </source>
</evidence>
<organism evidence="7 11">
    <name type="scientific">Orbilia oligospora</name>
    <name type="common">Nematode-trapping fungus</name>
    <name type="synonym">Arthrobotrys oligospora</name>
    <dbReference type="NCBI Taxonomy" id="2813651"/>
    <lineage>
        <taxon>Eukaryota</taxon>
        <taxon>Fungi</taxon>
        <taxon>Dikarya</taxon>
        <taxon>Ascomycota</taxon>
        <taxon>Pezizomycotina</taxon>
        <taxon>Orbiliomycetes</taxon>
        <taxon>Orbiliales</taxon>
        <taxon>Orbiliaceae</taxon>
        <taxon>Orbilia</taxon>
    </lineage>
</organism>
<dbReference type="GO" id="GO:0007096">
    <property type="term" value="P:regulation of exit from mitosis"/>
    <property type="evidence" value="ECO:0007669"/>
    <property type="project" value="TreeGrafter"/>
</dbReference>
<dbReference type="EMBL" id="JAABOE010000050">
    <property type="protein sequence ID" value="KAF3175878.1"/>
    <property type="molecule type" value="Genomic_DNA"/>
</dbReference>
<feature type="transmembrane region" description="Helical" evidence="6">
    <location>
        <begin position="104"/>
        <end position="126"/>
    </location>
</feature>
<dbReference type="Proteomes" id="UP000483672">
    <property type="component" value="Unassembled WGS sequence"/>
</dbReference>
<feature type="compositionally biased region" description="Basic and acidic residues" evidence="5">
    <location>
        <begin position="343"/>
        <end position="356"/>
    </location>
</feature>
<evidence type="ECO:0000313" key="7">
    <source>
        <dbReference type="EMBL" id="KAF3175878.1"/>
    </source>
</evidence>
<evidence type="ECO:0008006" key="13">
    <source>
        <dbReference type="Google" id="ProtNLM"/>
    </source>
</evidence>
<dbReference type="Proteomes" id="UP000472727">
    <property type="component" value="Unassembled WGS sequence"/>
</dbReference>
<evidence type="ECO:0000256" key="1">
    <source>
        <dbReference type="ARBA" id="ARBA00004127"/>
    </source>
</evidence>
<keyword evidence="3 6" id="KW-1133">Transmembrane helix</keyword>
<protein>
    <recommendedName>
        <fullName evidence="13">Nuclear rim protein 1</fullName>
    </recommendedName>
</protein>
<feature type="transmembrane region" description="Helical" evidence="6">
    <location>
        <begin position="207"/>
        <end position="226"/>
    </location>
</feature>
<gene>
    <name evidence="8" type="ORF">TWF106_004536</name>
    <name evidence="9" type="ORF">TWF191_005117</name>
    <name evidence="7" type="ORF">TWF788_008348</name>
</gene>